<protein>
    <recommendedName>
        <fullName evidence="3">N-sulphoglucosamine sulphohydrolase C-terminal domain-containing protein</fullName>
    </recommendedName>
</protein>
<feature type="non-terminal residue" evidence="4">
    <location>
        <position position="1"/>
    </location>
</feature>
<reference evidence="4" key="1">
    <citation type="submission" date="2018-05" db="EMBL/GenBank/DDBJ databases">
        <authorList>
            <person name="Lanie J.A."/>
            <person name="Ng W.-L."/>
            <person name="Kazmierczak K.M."/>
            <person name="Andrzejewski T.M."/>
            <person name="Davidsen T.M."/>
            <person name="Wayne K.J."/>
            <person name="Tettelin H."/>
            <person name="Glass J.I."/>
            <person name="Rusch D."/>
            <person name="Podicherti R."/>
            <person name="Tsui H.-C.T."/>
            <person name="Winkler M.E."/>
        </authorList>
    </citation>
    <scope>NUCLEOTIDE SEQUENCE</scope>
</reference>
<dbReference type="GO" id="GO:0046872">
    <property type="term" value="F:metal ion binding"/>
    <property type="evidence" value="ECO:0007669"/>
    <property type="project" value="UniProtKB-KW"/>
</dbReference>
<dbReference type="SUPFAM" id="SSF53649">
    <property type="entry name" value="Alkaline phosphatase-like"/>
    <property type="match status" value="1"/>
</dbReference>
<organism evidence="4">
    <name type="scientific">marine metagenome</name>
    <dbReference type="NCBI Taxonomy" id="408172"/>
    <lineage>
        <taxon>unclassified sequences</taxon>
        <taxon>metagenomes</taxon>
        <taxon>ecological metagenomes</taxon>
    </lineage>
</organism>
<dbReference type="EMBL" id="UINC01069888">
    <property type="protein sequence ID" value="SVC03620.1"/>
    <property type="molecule type" value="Genomic_DNA"/>
</dbReference>
<feature type="domain" description="N-sulphoglucosamine sulphohydrolase C-terminal" evidence="3">
    <location>
        <begin position="3"/>
        <end position="102"/>
    </location>
</feature>
<name>A0A382IV85_9ZZZZ</name>
<evidence type="ECO:0000313" key="4">
    <source>
        <dbReference type="EMBL" id="SVC03620.1"/>
    </source>
</evidence>
<sequence>VYPTLVDLTGLKAPDHLQGESLRPLLAHPERLGKKKYAYSVVTRGPKLGYALRNQNWRYGKWPDGEELYNLRNDPQEKKNLAQKEHLKERLEEFRKILANKQELITPK</sequence>
<evidence type="ECO:0000256" key="1">
    <source>
        <dbReference type="ARBA" id="ARBA00022723"/>
    </source>
</evidence>
<gene>
    <name evidence="4" type="ORF">METZ01_LOCUS256474</name>
</gene>
<dbReference type="GO" id="GO:0005737">
    <property type="term" value="C:cytoplasm"/>
    <property type="evidence" value="ECO:0007669"/>
    <property type="project" value="TreeGrafter"/>
</dbReference>
<dbReference type="PANTHER" id="PTHR45953">
    <property type="entry name" value="IDURONATE 2-SULFATASE"/>
    <property type="match status" value="1"/>
</dbReference>
<evidence type="ECO:0000259" key="3">
    <source>
        <dbReference type="Pfam" id="PF16347"/>
    </source>
</evidence>
<dbReference type="Gene3D" id="3.40.720.10">
    <property type="entry name" value="Alkaline Phosphatase, subunit A"/>
    <property type="match status" value="1"/>
</dbReference>
<accession>A0A382IV85</accession>
<dbReference type="InterPro" id="IPR032506">
    <property type="entry name" value="SGSH_C"/>
</dbReference>
<dbReference type="Pfam" id="PF16347">
    <property type="entry name" value="SGSH_C"/>
    <property type="match status" value="1"/>
</dbReference>
<dbReference type="InterPro" id="IPR017850">
    <property type="entry name" value="Alkaline_phosphatase_core_sf"/>
</dbReference>
<dbReference type="GO" id="GO:0008484">
    <property type="term" value="F:sulfuric ester hydrolase activity"/>
    <property type="evidence" value="ECO:0007669"/>
    <property type="project" value="TreeGrafter"/>
</dbReference>
<evidence type="ECO:0000256" key="2">
    <source>
        <dbReference type="ARBA" id="ARBA00022801"/>
    </source>
</evidence>
<dbReference type="PANTHER" id="PTHR45953:SF1">
    <property type="entry name" value="IDURONATE 2-SULFATASE"/>
    <property type="match status" value="1"/>
</dbReference>
<proteinExistence type="predicted"/>
<dbReference type="AlphaFoldDB" id="A0A382IV85"/>
<keyword evidence="1" id="KW-0479">Metal-binding</keyword>
<keyword evidence="2" id="KW-0378">Hydrolase</keyword>